<dbReference type="InterPro" id="IPR039425">
    <property type="entry name" value="RNA_pol_sigma-70-like"/>
</dbReference>
<evidence type="ECO:0000256" key="3">
    <source>
        <dbReference type="ARBA" id="ARBA00023082"/>
    </source>
</evidence>
<comment type="similarity">
    <text evidence="1">Belongs to the sigma-70 factor family. ECF subfamily.</text>
</comment>
<dbReference type="PANTHER" id="PTHR43133:SF45">
    <property type="entry name" value="RNA POLYMERASE ECF-TYPE SIGMA FACTOR"/>
    <property type="match status" value="1"/>
</dbReference>
<dbReference type="SUPFAM" id="SSF88946">
    <property type="entry name" value="Sigma2 domain of RNA polymerase sigma factors"/>
    <property type="match status" value="1"/>
</dbReference>
<keyword evidence="4" id="KW-0804">Transcription</keyword>
<evidence type="ECO:0000256" key="2">
    <source>
        <dbReference type="ARBA" id="ARBA00023015"/>
    </source>
</evidence>
<evidence type="ECO:0000256" key="1">
    <source>
        <dbReference type="ARBA" id="ARBA00010641"/>
    </source>
</evidence>
<protein>
    <submittedName>
        <fullName evidence="7">RNA polymerase sigma factor</fullName>
    </submittedName>
</protein>
<gene>
    <name evidence="7" type="ORF">Pbs1_13000</name>
</gene>
<proteinExistence type="inferred from homology"/>
<accession>A0AB33L462</accession>
<evidence type="ECO:0000259" key="5">
    <source>
        <dbReference type="Pfam" id="PF04542"/>
    </source>
</evidence>
<evidence type="ECO:0000259" key="6">
    <source>
        <dbReference type="Pfam" id="PF08281"/>
    </source>
</evidence>
<dbReference type="Gene3D" id="1.10.10.10">
    <property type="entry name" value="Winged helix-like DNA-binding domain superfamily/Winged helix DNA-binding domain"/>
    <property type="match status" value="1"/>
</dbReference>
<dbReference type="NCBIfam" id="TIGR02937">
    <property type="entry name" value="sigma70-ECF"/>
    <property type="match status" value="1"/>
</dbReference>
<dbReference type="GO" id="GO:0016987">
    <property type="term" value="F:sigma factor activity"/>
    <property type="evidence" value="ECO:0007669"/>
    <property type="project" value="UniProtKB-KW"/>
</dbReference>
<dbReference type="InterPro" id="IPR036388">
    <property type="entry name" value="WH-like_DNA-bd_sf"/>
</dbReference>
<dbReference type="InterPro" id="IPR007627">
    <property type="entry name" value="RNA_pol_sigma70_r2"/>
</dbReference>
<dbReference type="CDD" id="cd06171">
    <property type="entry name" value="Sigma70_r4"/>
    <property type="match status" value="1"/>
</dbReference>
<dbReference type="GO" id="GO:0003677">
    <property type="term" value="F:DNA binding"/>
    <property type="evidence" value="ECO:0007669"/>
    <property type="project" value="InterPro"/>
</dbReference>
<evidence type="ECO:0000256" key="4">
    <source>
        <dbReference type="ARBA" id="ARBA00023163"/>
    </source>
</evidence>
<dbReference type="EMBL" id="AP035888">
    <property type="protein sequence ID" value="BFP67957.1"/>
    <property type="molecule type" value="Genomic_DNA"/>
</dbReference>
<dbReference type="GO" id="GO:0006352">
    <property type="term" value="P:DNA-templated transcription initiation"/>
    <property type="evidence" value="ECO:0007669"/>
    <property type="project" value="InterPro"/>
</dbReference>
<dbReference type="SUPFAM" id="SSF88659">
    <property type="entry name" value="Sigma3 and sigma4 domains of RNA polymerase sigma factors"/>
    <property type="match status" value="1"/>
</dbReference>
<dbReference type="InterPro" id="IPR013325">
    <property type="entry name" value="RNA_pol_sigma_r2"/>
</dbReference>
<sequence>MKLSCNNFTFQNTYQENQILSNDFYITSILPHAGIIIKICRAYTDSQEDFEDFYQEACLQIWKSRDAFQNKSKWSTWIYRITLNVCLTLAKRNAKKEYSLEKTPNLSEDNKAFQNEDLNLLYDAIKKLSEVDRAIILLHLEENPYKEIAAIIGTSANNIAVRINRIKKQLKIILDGKIN</sequence>
<keyword evidence="3" id="KW-0731">Sigma factor</keyword>
<dbReference type="Pfam" id="PF04542">
    <property type="entry name" value="Sigma70_r2"/>
    <property type="match status" value="1"/>
</dbReference>
<dbReference type="PANTHER" id="PTHR43133">
    <property type="entry name" value="RNA POLYMERASE ECF-TYPE SIGMA FACTO"/>
    <property type="match status" value="1"/>
</dbReference>
<dbReference type="AlphaFoldDB" id="A0AB33L462"/>
<feature type="domain" description="RNA polymerase sigma-70 region 2" evidence="5">
    <location>
        <begin position="32"/>
        <end position="94"/>
    </location>
</feature>
<name>A0AB33L462_9FLAO</name>
<dbReference type="Gene3D" id="1.10.1740.10">
    <property type="match status" value="1"/>
</dbReference>
<reference evidence="7" key="1">
    <citation type="submission" date="2024-08" db="EMBL/GenBank/DDBJ databases">
        <title>Whole genome sequence of Tenacibaculum sp. strain pbs-1 associated with black-spot shell disease in Akoya pearl oysters.</title>
        <authorList>
            <person name="Sakatoku A."/>
            <person name="Suzuki T."/>
            <person name="Hatano K."/>
            <person name="Seki M."/>
            <person name="Tanaka D."/>
            <person name="Nakamura S."/>
            <person name="Suzuki N."/>
            <person name="Isshiki T."/>
        </authorList>
    </citation>
    <scope>NUCLEOTIDE SEQUENCE</scope>
    <source>
        <strain evidence="7">Pbs-1</strain>
    </source>
</reference>
<dbReference type="InterPro" id="IPR013324">
    <property type="entry name" value="RNA_pol_sigma_r3/r4-like"/>
</dbReference>
<keyword evidence="2" id="KW-0805">Transcription regulation</keyword>
<feature type="domain" description="RNA polymerase sigma factor 70 region 4 type 2" evidence="6">
    <location>
        <begin position="119"/>
        <end position="170"/>
    </location>
</feature>
<dbReference type="InterPro" id="IPR013249">
    <property type="entry name" value="RNA_pol_sigma70_r4_t2"/>
</dbReference>
<organism evidence="7">
    <name type="scientific">Tenacibaculum sp. Pbs-1</name>
    <dbReference type="NCBI Taxonomy" id="3238748"/>
    <lineage>
        <taxon>Bacteria</taxon>
        <taxon>Pseudomonadati</taxon>
        <taxon>Bacteroidota</taxon>
        <taxon>Flavobacteriia</taxon>
        <taxon>Flavobacteriales</taxon>
        <taxon>Flavobacteriaceae</taxon>
        <taxon>Tenacibaculum</taxon>
    </lineage>
</organism>
<evidence type="ECO:0000313" key="7">
    <source>
        <dbReference type="EMBL" id="BFP67957.1"/>
    </source>
</evidence>
<dbReference type="InterPro" id="IPR014284">
    <property type="entry name" value="RNA_pol_sigma-70_dom"/>
</dbReference>
<dbReference type="Pfam" id="PF08281">
    <property type="entry name" value="Sigma70_r4_2"/>
    <property type="match status" value="1"/>
</dbReference>